<protein>
    <submittedName>
        <fullName evidence="2">Uncharacterized protein</fullName>
    </submittedName>
</protein>
<evidence type="ECO:0000313" key="3">
    <source>
        <dbReference type="Proteomes" id="UP000094385"/>
    </source>
</evidence>
<gene>
    <name evidence="2" type="ORF">LIPSTDRAFT_226732</name>
</gene>
<keyword evidence="3" id="KW-1185">Reference proteome</keyword>
<dbReference type="EMBL" id="KV454291">
    <property type="protein sequence ID" value="ODQ74677.1"/>
    <property type="molecule type" value="Genomic_DNA"/>
</dbReference>
<name>A0A1E3QCE0_LIPST</name>
<dbReference type="Proteomes" id="UP000094385">
    <property type="component" value="Unassembled WGS sequence"/>
</dbReference>
<proteinExistence type="predicted"/>
<evidence type="ECO:0000313" key="2">
    <source>
        <dbReference type="EMBL" id="ODQ74677.1"/>
    </source>
</evidence>
<keyword evidence="1" id="KW-0812">Transmembrane</keyword>
<keyword evidence="1" id="KW-0472">Membrane</keyword>
<evidence type="ECO:0000256" key="1">
    <source>
        <dbReference type="SAM" id="Phobius"/>
    </source>
</evidence>
<sequence>MSSQTPVPVPFLLNLIFLLLKKTIWALILVCFSLGVSGKMTDIQHNVIRQDNIRMFINTDQHGAVSYVNYSTHGLSLP</sequence>
<organism evidence="2 3">
    <name type="scientific">Lipomyces starkeyi NRRL Y-11557</name>
    <dbReference type="NCBI Taxonomy" id="675824"/>
    <lineage>
        <taxon>Eukaryota</taxon>
        <taxon>Fungi</taxon>
        <taxon>Dikarya</taxon>
        <taxon>Ascomycota</taxon>
        <taxon>Saccharomycotina</taxon>
        <taxon>Lipomycetes</taxon>
        <taxon>Lipomycetales</taxon>
        <taxon>Lipomycetaceae</taxon>
        <taxon>Lipomyces</taxon>
    </lineage>
</organism>
<accession>A0A1E3QCE0</accession>
<feature type="transmembrane region" description="Helical" evidence="1">
    <location>
        <begin position="12"/>
        <end position="36"/>
    </location>
</feature>
<reference evidence="2 3" key="1">
    <citation type="journal article" date="2016" name="Proc. Natl. Acad. Sci. U.S.A.">
        <title>Comparative genomics of biotechnologically important yeasts.</title>
        <authorList>
            <person name="Riley R."/>
            <person name="Haridas S."/>
            <person name="Wolfe K.H."/>
            <person name="Lopes M.R."/>
            <person name="Hittinger C.T."/>
            <person name="Goeker M."/>
            <person name="Salamov A.A."/>
            <person name="Wisecaver J.H."/>
            <person name="Long T.M."/>
            <person name="Calvey C.H."/>
            <person name="Aerts A.L."/>
            <person name="Barry K.W."/>
            <person name="Choi C."/>
            <person name="Clum A."/>
            <person name="Coughlan A.Y."/>
            <person name="Deshpande S."/>
            <person name="Douglass A.P."/>
            <person name="Hanson S.J."/>
            <person name="Klenk H.-P."/>
            <person name="LaButti K.M."/>
            <person name="Lapidus A."/>
            <person name="Lindquist E.A."/>
            <person name="Lipzen A.M."/>
            <person name="Meier-Kolthoff J.P."/>
            <person name="Ohm R.A."/>
            <person name="Otillar R.P."/>
            <person name="Pangilinan J.L."/>
            <person name="Peng Y."/>
            <person name="Rokas A."/>
            <person name="Rosa C.A."/>
            <person name="Scheuner C."/>
            <person name="Sibirny A.A."/>
            <person name="Slot J.C."/>
            <person name="Stielow J.B."/>
            <person name="Sun H."/>
            <person name="Kurtzman C.P."/>
            <person name="Blackwell M."/>
            <person name="Grigoriev I.V."/>
            <person name="Jeffries T.W."/>
        </authorList>
    </citation>
    <scope>NUCLEOTIDE SEQUENCE [LARGE SCALE GENOMIC DNA]</scope>
    <source>
        <strain evidence="2 3">NRRL Y-11557</strain>
    </source>
</reference>
<keyword evidence="1" id="KW-1133">Transmembrane helix</keyword>
<dbReference type="AlphaFoldDB" id="A0A1E3QCE0"/>